<keyword evidence="2" id="KW-0675">Receptor</keyword>
<protein>
    <submittedName>
        <fullName evidence="2">Proline-rich nuclear receptor coactivator 1</fullName>
    </submittedName>
</protein>
<dbReference type="EMBL" id="JASSZA010000012">
    <property type="protein sequence ID" value="KAK2096101.1"/>
    <property type="molecule type" value="Genomic_DNA"/>
</dbReference>
<proteinExistence type="predicted"/>
<evidence type="ECO:0000313" key="2">
    <source>
        <dbReference type="EMBL" id="KAK2096101.1"/>
    </source>
</evidence>
<sequence>MRLCSLSFRYAKNSAGAEGNIGAEAEGGVGSRHYDPRLHPAVGAAHPGWLPCSAWLFLARLLQSPPHGDHGSAAFTPDPGSPGTAPNPFPPSLLQEGDGLCLTPQPHSPAALPNRSLVAAGYTPRAVRNKWRKKKVWTSPTGHLPSCFYQYQQHRPSLEVGRSPATGPSRVQKVPGPATVLIPSPSAATRMEGASPDLAPLRPVAPDQCQLRKEVLKSMMGKSEKIALPHGQLVHGIHLYEQPKINRKANIICH</sequence>
<feature type="region of interest" description="Disordered" evidence="1">
    <location>
        <begin position="68"/>
        <end position="115"/>
    </location>
</feature>
<gene>
    <name evidence="2" type="primary">PNRC1_2</name>
    <name evidence="2" type="ORF">P7K49_025135</name>
</gene>
<name>A0ABQ9UGC3_SAGOE</name>
<organism evidence="2 3">
    <name type="scientific">Saguinus oedipus</name>
    <name type="common">Cotton-top tamarin</name>
    <name type="synonym">Oedipomidas oedipus</name>
    <dbReference type="NCBI Taxonomy" id="9490"/>
    <lineage>
        <taxon>Eukaryota</taxon>
        <taxon>Metazoa</taxon>
        <taxon>Chordata</taxon>
        <taxon>Craniata</taxon>
        <taxon>Vertebrata</taxon>
        <taxon>Euteleostomi</taxon>
        <taxon>Mammalia</taxon>
        <taxon>Eutheria</taxon>
        <taxon>Euarchontoglires</taxon>
        <taxon>Primates</taxon>
        <taxon>Haplorrhini</taxon>
        <taxon>Platyrrhini</taxon>
        <taxon>Cebidae</taxon>
        <taxon>Callitrichinae</taxon>
        <taxon>Saguinus</taxon>
    </lineage>
</organism>
<accession>A0ABQ9UGC3</accession>
<reference evidence="2 3" key="1">
    <citation type="submission" date="2023-05" db="EMBL/GenBank/DDBJ databases">
        <title>B98-5 Cell Line De Novo Hybrid Assembly: An Optical Mapping Approach.</title>
        <authorList>
            <person name="Kananen K."/>
            <person name="Auerbach J.A."/>
            <person name="Kautto E."/>
            <person name="Blachly J.S."/>
        </authorList>
    </citation>
    <scope>NUCLEOTIDE SEQUENCE [LARGE SCALE GENOMIC DNA]</scope>
    <source>
        <strain evidence="2">B95-8</strain>
        <tissue evidence="2">Cell line</tissue>
    </source>
</reference>
<dbReference type="Proteomes" id="UP001266305">
    <property type="component" value="Unassembled WGS sequence"/>
</dbReference>
<evidence type="ECO:0000256" key="1">
    <source>
        <dbReference type="SAM" id="MobiDB-lite"/>
    </source>
</evidence>
<comment type="caution">
    <text evidence="2">The sequence shown here is derived from an EMBL/GenBank/DDBJ whole genome shotgun (WGS) entry which is preliminary data.</text>
</comment>
<keyword evidence="3" id="KW-1185">Reference proteome</keyword>
<evidence type="ECO:0000313" key="3">
    <source>
        <dbReference type="Proteomes" id="UP001266305"/>
    </source>
</evidence>